<reference evidence="2" key="1">
    <citation type="journal article" date="2019" name="Sci. Rep.">
        <title>Draft genome of Tanacetum cinerariifolium, the natural source of mosquito coil.</title>
        <authorList>
            <person name="Yamashiro T."/>
            <person name="Shiraishi A."/>
            <person name="Satake H."/>
            <person name="Nakayama K."/>
        </authorList>
    </citation>
    <scope>NUCLEOTIDE SEQUENCE</scope>
</reference>
<gene>
    <name evidence="2" type="ORF">Tci_877404</name>
</gene>
<dbReference type="GO" id="GO:0003964">
    <property type="term" value="F:RNA-directed DNA polymerase activity"/>
    <property type="evidence" value="ECO:0007669"/>
    <property type="project" value="UniProtKB-KW"/>
</dbReference>
<feature type="region of interest" description="Disordered" evidence="1">
    <location>
        <begin position="88"/>
        <end position="115"/>
    </location>
</feature>
<comment type="caution">
    <text evidence="2">The sequence shown here is derived from an EMBL/GenBank/DDBJ whole genome shotgun (WGS) entry which is preliminary data.</text>
</comment>
<keyword evidence="2" id="KW-0808">Transferase</keyword>
<organism evidence="2">
    <name type="scientific">Tanacetum cinerariifolium</name>
    <name type="common">Dalmatian daisy</name>
    <name type="synonym">Chrysanthemum cinerariifolium</name>
    <dbReference type="NCBI Taxonomy" id="118510"/>
    <lineage>
        <taxon>Eukaryota</taxon>
        <taxon>Viridiplantae</taxon>
        <taxon>Streptophyta</taxon>
        <taxon>Embryophyta</taxon>
        <taxon>Tracheophyta</taxon>
        <taxon>Spermatophyta</taxon>
        <taxon>Magnoliopsida</taxon>
        <taxon>eudicotyledons</taxon>
        <taxon>Gunneridae</taxon>
        <taxon>Pentapetalae</taxon>
        <taxon>asterids</taxon>
        <taxon>campanulids</taxon>
        <taxon>Asterales</taxon>
        <taxon>Asteraceae</taxon>
        <taxon>Asteroideae</taxon>
        <taxon>Anthemideae</taxon>
        <taxon>Anthemidinae</taxon>
        <taxon>Tanacetum</taxon>
    </lineage>
</organism>
<evidence type="ECO:0000256" key="1">
    <source>
        <dbReference type="SAM" id="MobiDB-lite"/>
    </source>
</evidence>
<feature type="region of interest" description="Disordered" evidence="1">
    <location>
        <begin position="1"/>
        <end position="67"/>
    </location>
</feature>
<sequence>KNFSVRAKETTGWIPDFDEQEEDNSESDDEQSIGFIKEDFDGSDVEKERDNNKNVEEKMDKSNGTVSIPFLPRFTPCDKTEFECNKKSMGNNEGSGFGNEKGESVSIGSRKSNKMDIQRTGGSLLTVMEELIKVGKTMGYNMEGCIKN</sequence>
<evidence type="ECO:0000313" key="2">
    <source>
        <dbReference type="EMBL" id="GFD05435.1"/>
    </source>
</evidence>
<feature type="compositionally biased region" description="Basic and acidic residues" evidence="1">
    <location>
        <begin position="36"/>
        <end position="61"/>
    </location>
</feature>
<feature type="non-terminal residue" evidence="2">
    <location>
        <position position="1"/>
    </location>
</feature>
<keyword evidence="2" id="KW-0548">Nucleotidyltransferase</keyword>
<feature type="non-terminal residue" evidence="2">
    <location>
        <position position="148"/>
    </location>
</feature>
<dbReference type="AlphaFoldDB" id="A0A699T4Q3"/>
<keyword evidence="2" id="KW-0695">RNA-directed DNA polymerase</keyword>
<dbReference type="EMBL" id="BKCJ011218292">
    <property type="protein sequence ID" value="GFD05435.1"/>
    <property type="molecule type" value="Genomic_DNA"/>
</dbReference>
<proteinExistence type="predicted"/>
<feature type="compositionally biased region" description="Acidic residues" evidence="1">
    <location>
        <begin position="16"/>
        <end position="31"/>
    </location>
</feature>
<name>A0A699T4Q3_TANCI</name>
<protein>
    <submittedName>
        <fullName evidence="2">RNA-directed DNA polymerase, eukaryota, nucleotide-binding alpha-beta plait domain protein</fullName>
    </submittedName>
</protein>
<accession>A0A699T4Q3</accession>